<dbReference type="InterPro" id="IPR036388">
    <property type="entry name" value="WH-like_DNA-bd_sf"/>
</dbReference>
<evidence type="ECO:0000313" key="7">
    <source>
        <dbReference type="Proteomes" id="UP000252023"/>
    </source>
</evidence>
<dbReference type="Gene3D" id="1.10.10.10">
    <property type="entry name" value="Winged helix-like DNA-binding domain superfamily/Winged helix DNA-binding domain"/>
    <property type="match status" value="1"/>
</dbReference>
<keyword evidence="3" id="KW-0238">DNA-binding</keyword>
<dbReference type="PANTHER" id="PTHR30363:SF4">
    <property type="entry name" value="GLYCEROL-3-PHOSPHATE REGULON REPRESSOR"/>
    <property type="match status" value="1"/>
</dbReference>
<dbReference type="PANTHER" id="PTHR30363">
    <property type="entry name" value="HTH-TYPE TRANSCRIPTIONAL REGULATOR SRLR-RELATED"/>
    <property type="match status" value="1"/>
</dbReference>
<dbReference type="AlphaFoldDB" id="A0A344PG38"/>
<dbReference type="RefSeq" id="WP_114074663.1">
    <property type="nucleotide sequence ID" value="NZ_CP030918.1"/>
</dbReference>
<dbReference type="InterPro" id="IPR050313">
    <property type="entry name" value="Carb_Metab_HTH_regulators"/>
</dbReference>
<dbReference type="KEGG" id="pars:DRW48_00225"/>
<reference evidence="7" key="1">
    <citation type="submission" date="2018-07" db="EMBL/GenBank/DDBJ databases">
        <title>Genome sequencing of Paracoccus sp. SC2-6.</title>
        <authorList>
            <person name="Heo J."/>
            <person name="Kim S.-J."/>
            <person name="Kwon S.-W."/>
        </authorList>
    </citation>
    <scope>NUCLEOTIDE SEQUENCE [LARGE SCALE GENOMIC DNA]</scope>
    <source>
        <strain evidence="7">SC2-6</strain>
    </source>
</reference>
<dbReference type="InterPro" id="IPR037171">
    <property type="entry name" value="NagB/RpiA_transferase-like"/>
</dbReference>
<gene>
    <name evidence="6" type="ORF">DRW48_00225</name>
</gene>
<dbReference type="InterPro" id="IPR014036">
    <property type="entry name" value="DeoR-like_C"/>
</dbReference>
<evidence type="ECO:0000256" key="2">
    <source>
        <dbReference type="ARBA" id="ARBA00023015"/>
    </source>
</evidence>
<dbReference type="Gene3D" id="3.40.50.1360">
    <property type="match status" value="1"/>
</dbReference>
<dbReference type="SMART" id="SM00420">
    <property type="entry name" value="HTH_DEOR"/>
    <property type="match status" value="1"/>
</dbReference>
<evidence type="ECO:0000256" key="3">
    <source>
        <dbReference type="ARBA" id="ARBA00023125"/>
    </source>
</evidence>
<feature type="domain" description="HTH deoR-type" evidence="5">
    <location>
        <begin position="3"/>
        <end position="58"/>
    </location>
</feature>
<dbReference type="SUPFAM" id="SSF46785">
    <property type="entry name" value="Winged helix' DNA-binding domain"/>
    <property type="match status" value="1"/>
</dbReference>
<dbReference type="GO" id="GO:0003677">
    <property type="term" value="F:DNA binding"/>
    <property type="evidence" value="ECO:0007669"/>
    <property type="project" value="UniProtKB-KW"/>
</dbReference>
<dbReference type="InterPro" id="IPR018356">
    <property type="entry name" value="Tscrpt_reg_HTH_DeoR_CS"/>
</dbReference>
<dbReference type="EMBL" id="CP030918">
    <property type="protein sequence ID" value="AXC48343.1"/>
    <property type="molecule type" value="Genomic_DNA"/>
</dbReference>
<evidence type="ECO:0000256" key="1">
    <source>
        <dbReference type="ARBA" id="ARBA00022491"/>
    </source>
</evidence>
<evidence type="ECO:0000313" key="6">
    <source>
        <dbReference type="EMBL" id="AXC48343.1"/>
    </source>
</evidence>
<dbReference type="OrthoDB" id="9814815at2"/>
<dbReference type="InterPro" id="IPR001034">
    <property type="entry name" value="DeoR_HTH"/>
</dbReference>
<dbReference type="Proteomes" id="UP000252023">
    <property type="component" value="Chromosome"/>
</dbReference>
<dbReference type="Pfam" id="PF00455">
    <property type="entry name" value="DeoRC"/>
    <property type="match status" value="1"/>
</dbReference>
<keyword evidence="2" id="KW-0805">Transcription regulation</keyword>
<evidence type="ECO:0000256" key="4">
    <source>
        <dbReference type="ARBA" id="ARBA00023163"/>
    </source>
</evidence>
<name>A0A344PG38_9RHOB</name>
<evidence type="ECO:0000259" key="5">
    <source>
        <dbReference type="PROSITE" id="PS51000"/>
    </source>
</evidence>
<keyword evidence="1" id="KW-0678">Repressor</keyword>
<protein>
    <submittedName>
        <fullName evidence="6">DeoR/GlpR transcriptional regulator</fullName>
    </submittedName>
</protein>
<keyword evidence="4" id="KW-0804">Transcription</keyword>
<dbReference type="PROSITE" id="PS00894">
    <property type="entry name" value="HTH_DEOR_1"/>
    <property type="match status" value="1"/>
</dbReference>
<sequence>MNFSLRQVQILELIRSTGRVAVEELAVRFDVTLQTIRRDLGELADAGMLDRVHGGAVLRGGALNIGYDERRQTAAEAKAAIGAACAALIADNTSLIVNLGTTTEAVARALTQHRNLTVITNNMNVANILAPNETCEVIVSGGTLRRSDGGLVGDLTSDFMGRFKVDCAIIGTSALDDDGDLLDFDMAEVRVSQAILRQARRAVLVADHSKLQRRAPMRIASLADLDLVVTDRALPAPLTERCRTWGTEVVVAGAV</sequence>
<organism evidence="6 7">
    <name type="scientific">Paracoccus suum</name>
    <dbReference type="NCBI Taxonomy" id="2259340"/>
    <lineage>
        <taxon>Bacteria</taxon>
        <taxon>Pseudomonadati</taxon>
        <taxon>Pseudomonadota</taxon>
        <taxon>Alphaproteobacteria</taxon>
        <taxon>Rhodobacterales</taxon>
        <taxon>Paracoccaceae</taxon>
        <taxon>Paracoccus</taxon>
    </lineage>
</organism>
<dbReference type="SUPFAM" id="SSF100950">
    <property type="entry name" value="NagB/RpiA/CoA transferase-like"/>
    <property type="match status" value="1"/>
</dbReference>
<dbReference type="InterPro" id="IPR036390">
    <property type="entry name" value="WH_DNA-bd_sf"/>
</dbReference>
<dbReference type="PROSITE" id="PS51000">
    <property type="entry name" value="HTH_DEOR_2"/>
    <property type="match status" value="1"/>
</dbReference>
<dbReference type="PRINTS" id="PR00037">
    <property type="entry name" value="HTHLACR"/>
</dbReference>
<keyword evidence="7" id="KW-1185">Reference proteome</keyword>
<dbReference type="GO" id="GO:0003700">
    <property type="term" value="F:DNA-binding transcription factor activity"/>
    <property type="evidence" value="ECO:0007669"/>
    <property type="project" value="InterPro"/>
</dbReference>
<dbReference type="Pfam" id="PF08220">
    <property type="entry name" value="HTH_DeoR"/>
    <property type="match status" value="1"/>
</dbReference>
<proteinExistence type="predicted"/>
<accession>A0A344PG38</accession>
<dbReference type="SMART" id="SM01134">
    <property type="entry name" value="DeoRC"/>
    <property type="match status" value="1"/>
</dbReference>